<proteinExistence type="predicted"/>
<dbReference type="AlphaFoldDB" id="A0A1I2FNR6"/>
<evidence type="ECO:0000313" key="1">
    <source>
        <dbReference type="EMBL" id="SFF07122.1"/>
    </source>
</evidence>
<sequence>MIRGKNDKVDAQRIALYANKNREAVHLWTPKREVIQKLDGSPLRSLDSYPQSSGQSA</sequence>
<dbReference type="EMBL" id="FOLQ01000027">
    <property type="protein sequence ID" value="SFF07122.1"/>
    <property type="molecule type" value="Genomic_DNA"/>
</dbReference>
<keyword evidence="2" id="KW-1185">Reference proteome</keyword>
<accession>A0A1I2FNR6</accession>
<evidence type="ECO:0008006" key="3">
    <source>
        <dbReference type="Google" id="ProtNLM"/>
    </source>
</evidence>
<organism evidence="1 2">
    <name type="scientific">Spirosoma endophyticum</name>
    <dbReference type="NCBI Taxonomy" id="662367"/>
    <lineage>
        <taxon>Bacteria</taxon>
        <taxon>Pseudomonadati</taxon>
        <taxon>Bacteroidota</taxon>
        <taxon>Cytophagia</taxon>
        <taxon>Cytophagales</taxon>
        <taxon>Cytophagaceae</taxon>
        <taxon>Spirosoma</taxon>
    </lineage>
</organism>
<gene>
    <name evidence="1" type="ORF">SAMN05216167_12714</name>
</gene>
<evidence type="ECO:0000313" key="2">
    <source>
        <dbReference type="Proteomes" id="UP000198598"/>
    </source>
</evidence>
<dbReference type="Proteomes" id="UP000198598">
    <property type="component" value="Unassembled WGS sequence"/>
</dbReference>
<reference evidence="1 2" key="1">
    <citation type="submission" date="2016-10" db="EMBL/GenBank/DDBJ databases">
        <authorList>
            <person name="de Groot N.N."/>
        </authorList>
    </citation>
    <scope>NUCLEOTIDE SEQUENCE [LARGE SCALE GENOMIC DNA]</scope>
    <source>
        <strain evidence="1 2">DSM 26130</strain>
    </source>
</reference>
<dbReference type="STRING" id="662367.SAMN05216167_12714"/>
<name>A0A1I2FNR6_9BACT</name>
<protein>
    <recommendedName>
        <fullName evidence="3">Transposase</fullName>
    </recommendedName>
</protein>